<comment type="caution">
    <text evidence="15">The sequence shown here is derived from an EMBL/GenBank/DDBJ whole genome shotgun (WGS) entry which is preliminary data.</text>
</comment>
<evidence type="ECO:0000256" key="1">
    <source>
        <dbReference type="ARBA" id="ARBA00001947"/>
    </source>
</evidence>
<dbReference type="CDD" id="cd06158">
    <property type="entry name" value="S2P-M50_like_1"/>
    <property type="match status" value="1"/>
</dbReference>
<dbReference type="GO" id="GO:0006508">
    <property type="term" value="P:proteolysis"/>
    <property type="evidence" value="ECO:0007669"/>
    <property type="project" value="UniProtKB-KW"/>
</dbReference>
<dbReference type="AlphaFoldDB" id="A0A4R1L6I1"/>
<proteinExistence type="inferred from homology"/>
<keyword evidence="7" id="KW-0479">Metal-binding</keyword>
<dbReference type="OrthoDB" id="9800627at2"/>
<name>A0A4R1L6I1_9BACT</name>
<keyword evidence="9" id="KW-0862">Zinc</keyword>
<keyword evidence="12 13" id="KW-0472">Membrane</keyword>
<evidence type="ECO:0000256" key="12">
    <source>
        <dbReference type="ARBA" id="ARBA00023136"/>
    </source>
</evidence>
<dbReference type="GO" id="GO:0005886">
    <property type="term" value="C:plasma membrane"/>
    <property type="evidence" value="ECO:0007669"/>
    <property type="project" value="UniProtKB-SubCell"/>
</dbReference>
<keyword evidence="6 13" id="KW-0812">Transmembrane</keyword>
<sequence length="234" mass="25615">MNQQEIVLKIFEYVILVFSLSLHEAAHGWMASRLGDPTARMLGRVTLNPMKHIDPLGTVLIPLAMLFLGSYGRFLIGWAKPTPVTTRNFKNITRDDILTTLAGPVSNVVAAIAALIGLVLMAKLSPAGALAVRDVAMGGIDPQLMASNPTVFPLAILFYLSVVLNLFLAAFNLLPLPPLDGSHILRHMLPYKALQLYDRLGMISLILMIFIGAPIVNWMVNPAMKLVYQVMMAL</sequence>
<accession>A0A4R1L6I1</accession>
<organism evidence="15 16">
    <name type="scientific">Acidipila rosea</name>
    <dbReference type="NCBI Taxonomy" id="768535"/>
    <lineage>
        <taxon>Bacteria</taxon>
        <taxon>Pseudomonadati</taxon>
        <taxon>Acidobacteriota</taxon>
        <taxon>Terriglobia</taxon>
        <taxon>Terriglobales</taxon>
        <taxon>Acidobacteriaceae</taxon>
        <taxon>Acidipila</taxon>
    </lineage>
</organism>
<evidence type="ECO:0000259" key="14">
    <source>
        <dbReference type="Pfam" id="PF02163"/>
    </source>
</evidence>
<feature type="transmembrane region" description="Helical" evidence="13">
    <location>
        <begin position="56"/>
        <end position="76"/>
    </location>
</feature>
<evidence type="ECO:0000313" key="15">
    <source>
        <dbReference type="EMBL" id="TCK71889.1"/>
    </source>
</evidence>
<keyword evidence="4" id="KW-1003">Cell membrane</keyword>
<feature type="transmembrane region" description="Helical" evidence="13">
    <location>
        <begin position="97"/>
        <end position="122"/>
    </location>
</feature>
<keyword evidence="16" id="KW-1185">Reference proteome</keyword>
<evidence type="ECO:0000256" key="8">
    <source>
        <dbReference type="ARBA" id="ARBA00022801"/>
    </source>
</evidence>
<dbReference type="InterPro" id="IPR044537">
    <property type="entry name" value="Rip2-like"/>
</dbReference>
<dbReference type="GO" id="GO:0008237">
    <property type="term" value="F:metallopeptidase activity"/>
    <property type="evidence" value="ECO:0007669"/>
    <property type="project" value="UniProtKB-KW"/>
</dbReference>
<dbReference type="InterPro" id="IPR008915">
    <property type="entry name" value="Peptidase_M50"/>
</dbReference>
<evidence type="ECO:0000256" key="6">
    <source>
        <dbReference type="ARBA" id="ARBA00022692"/>
    </source>
</evidence>
<reference evidence="15 16" key="1">
    <citation type="submission" date="2019-03" db="EMBL/GenBank/DDBJ databases">
        <title>Genomic Encyclopedia of Type Strains, Phase IV (KMG-IV): sequencing the most valuable type-strain genomes for metagenomic binning, comparative biology and taxonomic classification.</title>
        <authorList>
            <person name="Goeker M."/>
        </authorList>
    </citation>
    <scope>NUCLEOTIDE SEQUENCE [LARGE SCALE GENOMIC DNA]</scope>
    <source>
        <strain evidence="15 16">DSM 103428</strain>
    </source>
</reference>
<evidence type="ECO:0000256" key="4">
    <source>
        <dbReference type="ARBA" id="ARBA00022475"/>
    </source>
</evidence>
<feature type="domain" description="Peptidase M50" evidence="14">
    <location>
        <begin position="14"/>
        <end position="190"/>
    </location>
</feature>
<comment type="cofactor">
    <cofactor evidence="1">
        <name>Zn(2+)</name>
        <dbReference type="ChEBI" id="CHEBI:29105"/>
    </cofactor>
</comment>
<keyword evidence="8" id="KW-0378">Hydrolase</keyword>
<keyword evidence="10 13" id="KW-1133">Transmembrane helix</keyword>
<evidence type="ECO:0000256" key="5">
    <source>
        <dbReference type="ARBA" id="ARBA00022670"/>
    </source>
</evidence>
<evidence type="ECO:0000256" key="11">
    <source>
        <dbReference type="ARBA" id="ARBA00023049"/>
    </source>
</evidence>
<evidence type="ECO:0000256" key="9">
    <source>
        <dbReference type="ARBA" id="ARBA00022833"/>
    </source>
</evidence>
<dbReference type="RefSeq" id="WP_131997098.1">
    <property type="nucleotide sequence ID" value="NZ_SMGK01000004.1"/>
</dbReference>
<protein>
    <submittedName>
        <fullName evidence="15">Zn-dependent protease</fullName>
    </submittedName>
</protein>
<dbReference type="EMBL" id="SMGK01000004">
    <property type="protein sequence ID" value="TCK71889.1"/>
    <property type="molecule type" value="Genomic_DNA"/>
</dbReference>
<comment type="subcellular location">
    <subcellularLocation>
        <location evidence="2">Cell membrane</location>
        <topology evidence="2">Multi-pass membrane protein</topology>
    </subcellularLocation>
</comment>
<dbReference type="GO" id="GO:0046872">
    <property type="term" value="F:metal ion binding"/>
    <property type="evidence" value="ECO:0007669"/>
    <property type="project" value="UniProtKB-KW"/>
</dbReference>
<feature type="transmembrane region" description="Helical" evidence="13">
    <location>
        <begin position="151"/>
        <end position="175"/>
    </location>
</feature>
<comment type="similarity">
    <text evidence="3">Belongs to the peptidase M50B family.</text>
</comment>
<evidence type="ECO:0000256" key="2">
    <source>
        <dbReference type="ARBA" id="ARBA00004651"/>
    </source>
</evidence>
<dbReference type="Proteomes" id="UP000295210">
    <property type="component" value="Unassembled WGS sequence"/>
</dbReference>
<keyword evidence="5 15" id="KW-0645">Protease</keyword>
<dbReference type="InterPro" id="IPR052348">
    <property type="entry name" value="Metallopeptidase_M50B"/>
</dbReference>
<feature type="transmembrane region" description="Helical" evidence="13">
    <location>
        <begin position="196"/>
        <end position="220"/>
    </location>
</feature>
<dbReference type="Pfam" id="PF02163">
    <property type="entry name" value="Peptidase_M50"/>
    <property type="match status" value="1"/>
</dbReference>
<evidence type="ECO:0000256" key="7">
    <source>
        <dbReference type="ARBA" id="ARBA00022723"/>
    </source>
</evidence>
<evidence type="ECO:0000256" key="3">
    <source>
        <dbReference type="ARBA" id="ARBA00007931"/>
    </source>
</evidence>
<gene>
    <name evidence="15" type="ORF">C7378_2511</name>
</gene>
<evidence type="ECO:0000256" key="10">
    <source>
        <dbReference type="ARBA" id="ARBA00022989"/>
    </source>
</evidence>
<keyword evidence="11" id="KW-0482">Metalloprotease</keyword>
<evidence type="ECO:0000313" key="16">
    <source>
        <dbReference type="Proteomes" id="UP000295210"/>
    </source>
</evidence>
<dbReference type="PANTHER" id="PTHR35864:SF1">
    <property type="entry name" value="ZINC METALLOPROTEASE YWHC-RELATED"/>
    <property type="match status" value="1"/>
</dbReference>
<dbReference type="PANTHER" id="PTHR35864">
    <property type="entry name" value="ZINC METALLOPROTEASE MJ0611-RELATED"/>
    <property type="match status" value="1"/>
</dbReference>
<evidence type="ECO:0000256" key="13">
    <source>
        <dbReference type="SAM" id="Phobius"/>
    </source>
</evidence>